<comment type="caution">
    <text evidence="2">The sequence shown here is derived from an EMBL/GenBank/DDBJ whole genome shotgun (WGS) entry which is preliminary data.</text>
</comment>
<dbReference type="EMBL" id="JAPCWZ010000010">
    <property type="protein sequence ID" value="KAK8849053.1"/>
    <property type="molecule type" value="Genomic_DNA"/>
</dbReference>
<feature type="region of interest" description="Disordered" evidence="1">
    <location>
        <begin position="1"/>
        <end position="59"/>
    </location>
</feature>
<name>A0ABR2HLN6_9PEZI</name>
<gene>
    <name evidence="2" type="ORF">PGQ11_015533</name>
</gene>
<keyword evidence="3" id="KW-1185">Reference proteome</keyword>
<evidence type="ECO:0000256" key="1">
    <source>
        <dbReference type="SAM" id="MobiDB-lite"/>
    </source>
</evidence>
<reference evidence="2 3" key="1">
    <citation type="journal article" date="2024" name="IMA Fungus">
        <title>Apiospora arundinis, a panoply of carbohydrate-active enzymes and secondary metabolites.</title>
        <authorList>
            <person name="Sorensen T."/>
            <person name="Petersen C."/>
            <person name="Muurmann A.T."/>
            <person name="Christiansen J.V."/>
            <person name="Brundto M.L."/>
            <person name="Overgaard C.K."/>
            <person name="Boysen A.T."/>
            <person name="Wollenberg R.D."/>
            <person name="Larsen T.O."/>
            <person name="Sorensen J.L."/>
            <person name="Nielsen K.L."/>
            <person name="Sondergaard T.E."/>
        </authorList>
    </citation>
    <scope>NUCLEOTIDE SEQUENCE [LARGE SCALE GENOMIC DNA]</scope>
    <source>
        <strain evidence="2 3">AAU 773</strain>
    </source>
</reference>
<protein>
    <submittedName>
        <fullName evidence="2">Uncharacterized protein</fullName>
    </submittedName>
</protein>
<feature type="compositionally biased region" description="Low complexity" evidence="1">
    <location>
        <begin position="8"/>
        <end position="30"/>
    </location>
</feature>
<proteinExistence type="predicted"/>
<organism evidence="2 3">
    <name type="scientific">Apiospora arundinis</name>
    <dbReference type="NCBI Taxonomy" id="335852"/>
    <lineage>
        <taxon>Eukaryota</taxon>
        <taxon>Fungi</taxon>
        <taxon>Dikarya</taxon>
        <taxon>Ascomycota</taxon>
        <taxon>Pezizomycotina</taxon>
        <taxon>Sordariomycetes</taxon>
        <taxon>Xylariomycetidae</taxon>
        <taxon>Amphisphaeriales</taxon>
        <taxon>Apiosporaceae</taxon>
        <taxon>Apiospora</taxon>
    </lineage>
</organism>
<feature type="compositionally biased region" description="Basic and acidic residues" evidence="1">
    <location>
        <begin position="31"/>
        <end position="47"/>
    </location>
</feature>
<evidence type="ECO:0000313" key="2">
    <source>
        <dbReference type="EMBL" id="KAK8849053.1"/>
    </source>
</evidence>
<evidence type="ECO:0000313" key="3">
    <source>
        <dbReference type="Proteomes" id="UP001390339"/>
    </source>
</evidence>
<sequence length="76" mass="7989">MGGKHSGKGASSSSKKSKSNNGSGSSSNRESSWRDECLRDDQPHERVAQGLPSGRGDSAAALAQWNAQWASASNKR</sequence>
<dbReference type="Proteomes" id="UP001390339">
    <property type="component" value="Unassembled WGS sequence"/>
</dbReference>
<accession>A0ABR2HLN6</accession>